<dbReference type="Gene3D" id="3.40.50.1820">
    <property type="entry name" value="alpha/beta hydrolase"/>
    <property type="match status" value="1"/>
</dbReference>
<comment type="caution">
    <text evidence="2">The sequence shown here is derived from an EMBL/GenBank/DDBJ whole genome shotgun (WGS) entry which is preliminary data.</text>
</comment>
<accession>A0ABP9SFC7</accession>
<keyword evidence="2" id="KW-0378">Hydrolase</keyword>
<dbReference type="RefSeq" id="WP_345449251.1">
    <property type="nucleotide sequence ID" value="NZ_BAABKK010000011.1"/>
</dbReference>
<dbReference type="InterPro" id="IPR029058">
    <property type="entry name" value="AB_hydrolase_fold"/>
</dbReference>
<protein>
    <submittedName>
        <fullName evidence="2">Alpha/beta fold hydrolase</fullName>
    </submittedName>
</protein>
<evidence type="ECO:0000313" key="3">
    <source>
        <dbReference type="Proteomes" id="UP001500200"/>
    </source>
</evidence>
<keyword evidence="3" id="KW-1185">Reference proteome</keyword>
<organism evidence="2 3">
    <name type="scientific">Arthrobacter gyeryongensis</name>
    <dbReference type="NCBI Taxonomy" id="1650592"/>
    <lineage>
        <taxon>Bacteria</taxon>
        <taxon>Bacillati</taxon>
        <taxon>Actinomycetota</taxon>
        <taxon>Actinomycetes</taxon>
        <taxon>Micrococcales</taxon>
        <taxon>Micrococcaceae</taxon>
        <taxon>Arthrobacter</taxon>
    </lineage>
</organism>
<dbReference type="EMBL" id="BAABKK010000011">
    <property type="protein sequence ID" value="GAA5194104.1"/>
    <property type="molecule type" value="Genomic_DNA"/>
</dbReference>
<gene>
    <name evidence="2" type="ORF">GCM10023346_20750</name>
</gene>
<feature type="domain" description="AB hydrolase-1" evidence="1">
    <location>
        <begin position="41"/>
        <end position="282"/>
    </location>
</feature>
<dbReference type="PRINTS" id="PR00111">
    <property type="entry name" value="ABHYDROLASE"/>
</dbReference>
<reference evidence="3" key="1">
    <citation type="journal article" date="2019" name="Int. J. Syst. Evol. Microbiol.">
        <title>The Global Catalogue of Microorganisms (GCM) 10K type strain sequencing project: providing services to taxonomists for standard genome sequencing and annotation.</title>
        <authorList>
            <consortium name="The Broad Institute Genomics Platform"/>
            <consortium name="The Broad Institute Genome Sequencing Center for Infectious Disease"/>
            <person name="Wu L."/>
            <person name="Ma J."/>
        </authorList>
    </citation>
    <scope>NUCLEOTIDE SEQUENCE [LARGE SCALE GENOMIC DNA]</scope>
    <source>
        <strain evidence="3">JCM 18514</strain>
    </source>
</reference>
<evidence type="ECO:0000313" key="2">
    <source>
        <dbReference type="EMBL" id="GAA5194104.1"/>
    </source>
</evidence>
<dbReference type="SUPFAM" id="SSF53474">
    <property type="entry name" value="alpha/beta-Hydrolases"/>
    <property type="match status" value="1"/>
</dbReference>
<proteinExistence type="predicted"/>
<sequence length="301" mass="33037">MQTNPETAKLYFPVEIPAEQNMRFAAHFFPATTNRRRVLQVLIHGNSYDHRYWNAATVNGEDYSYIAYMADRGYDLLAVDLPGVGESDKPNGHAVTLNAVSSAISAMVSSLKKPDAIQGLSFDHVALIGHSMGAAIAIHAEARAPSADSLIVTATGFFPGRPKSAWAPGAREALLAAPYATVAKESRVNFYHLPQADPQVVFHDNETMRCSTPSGLWADCISLQDDPNAGFAEVRCPVLIQLGEYDPILPAKFIYQERAIYRGSSAVTVHAIHDIGHSFNLHRNRHQGWERISDYLLGHVA</sequence>
<dbReference type="Pfam" id="PF12697">
    <property type="entry name" value="Abhydrolase_6"/>
    <property type="match status" value="1"/>
</dbReference>
<evidence type="ECO:0000259" key="1">
    <source>
        <dbReference type="Pfam" id="PF12697"/>
    </source>
</evidence>
<name>A0ABP9SFC7_9MICC</name>
<dbReference type="InterPro" id="IPR000073">
    <property type="entry name" value="AB_hydrolase_1"/>
</dbReference>
<dbReference type="PANTHER" id="PTHR43194:SF2">
    <property type="entry name" value="PEROXISOMAL MEMBRANE PROTEIN LPX1"/>
    <property type="match status" value="1"/>
</dbReference>
<dbReference type="InterPro" id="IPR050228">
    <property type="entry name" value="Carboxylesterase_BioH"/>
</dbReference>
<dbReference type="PANTHER" id="PTHR43194">
    <property type="entry name" value="HYDROLASE ALPHA/BETA FOLD FAMILY"/>
    <property type="match status" value="1"/>
</dbReference>
<dbReference type="Proteomes" id="UP001500200">
    <property type="component" value="Unassembled WGS sequence"/>
</dbReference>
<dbReference type="GO" id="GO:0016787">
    <property type="term" value="F:hydrolase activity"/>
    <property type="evidence" value="ECO:0007669"/>
    <property type="project" value="UniProtKB-KW"/>
</dbReference>